<dbReference type="Proteomes" id="UP001164929">
    <property type="component" value="Chromosome 5"/>
</dbReference>
<dbReference type="AlphaFoldDB" id="A0AAD6W2C3"/>
<evidence type="ECO:0000256" key="1">
    <source>
        <dbReference type="SAM" id="Phobius"/>
    </source>
</evidence>
<sequence length="68" mass="8046">MCRMLCRMLLKDMAELIFWLTMLGFNVLAHLLRSLYQLRKTLSIPMFLVTFFSSSNPTLVYFIDLCSF</sequence>
<keyword evidence="1" id="KW-0472">Membrane</keyword>
<feature type="transmembrane region" description="Helical" evidence="1">
    <location>
        <begin position="16"/>
        <end position="36"/>
    </location>
</feature>
<accession>A0AAD6W2C3</accession>
<reference evidence="2" key="1">
    <citation type="journal article" date="2023" name="Mol. Ecol. Resour.">
        <title>Chromosome-level genome assembly of a triploid poplar Populus alba 'Berolinensis'.</title>
        <authorList>
            <person name="Chen S."/>
            <person name="Yu Y."/>
            <person name="Wang X."/>
            <person name="Wang S."/>
            <person name="Zhang T."/>
            <person name="Zhou Y."/>
            <person name="He R."/>
            <person name="Meng N."/>
            <person name="Wang Y."/>
            <person name="Liu W."/>
            <person name="Liu Z."/>
            <person name="Liu J."/>
            <person name="Guo Q."/>
            <person name="Huang H."/>
            <person name="Sederoff R.R."/>
            <person name="Wang G."/>
            <person name="Qu G."/>
            <person name="Chen S."/>
        </authorList>
    </citation>
    <scope>NUCLEOTIDE SEQUENCE</scope>
    <source>
        <strain evidence="2">SC-2020</strain>
    </source>
</reference>
<name>A0AAD6W2C3_9ROSI</name>
<feature type="transmembrane region" description="Helical" evidence="1">
    <location>
        <begin position="42"/>
        <end position="63"/>
    </location>
</feature>
<organism evidence="2 3">
    <name type="scientific">Populus alba x Populus x berolinensis</name>
    <dbReference type="NCBI Taxonomy" id="444605"/>
    <lineage>
        <taxon>Eukaryota</taxon>
        <taxon>Viridiplantae</taxon>
        <taxon>Streptophyta</taxon>
        <taxon>Embryophyta</taxon>
        <taxon>Tracheophyta</taxon>
        <taxon>Spermatophyta</taxon>
        <taxon>Magnoliopsida</taxon>
        <taxon>eudicotyledons</taxon>
        <taxon>Gunneridae</taxon>
        <taxon>Pentapetalae</taxon>
        <taxon>rosids</taxon>
        <taxon>fabids</taxon>
        <taxon>Malpighiales</taxon>
        <taxon>Salicaceae</taxon>
        <taxon>Saliceae</taxon>
        <taxon>Populus</taxon>
    </lineage>
</organism>
<keyword evidence="3" id="KW-1185">Reference proteome</keyword>
<dbReference type="EMBL" id="JAQIZT010000005">
    <property type="protein sequence ID" value="KAJ6996630.1"/>
    <property type="molecule type" value="Genomic_DNA"/>
</dbReference>
<keyword evidence="1" id="KW-0812">Transmembrane</keyword>
<proteinExistence type="predicted"/>
<evidence type="ECO:0000313" key="2">
    <source>
        <dbReference type="EMBL" id="KAJ6996630.1"/>
    </source>
</evidence>
<keyword evidence="1" id="KW-1133">Transmembrane helix</keyword>
<gene>
    <name evidence="2" type="ORF">NC653_013284</name>
</gene>
<protein>
    <submittedName>
        <fullName evidence="2">Uncharacterized protein</fullName>
    </submittedName>
</protein>
<comment type="caution">
    <text evidence="2">The sequence shown here is derived from an EMBL/GenBank/DDBJ whole genome shotgun (WGS) entry which is preliminary data.</text>
</comment>
<evidence type="ECO:0000313" key="3">
    <source>
        <dbReference type="Proteomes" id="UP001164929"/>
    </source>
</evidence>